<dbReference type="EMBL" id="JBHSIV010000021">
    <property type="protein sequence ID" value="MFC5064273.1"/>
    <property type="molecule type" value="Genomic_DNA"/>
</dbReference>
<dbReference type="PANTHER" id="PTHR37017:SF11">
    <property type="entry name" value="ESTERASE_LIPASE_THIOESTERASE DOMAIN-CONTAINING PROTEIN"/>
    <property type="match status" value="1"/>
</dbReference>
<sequence>MPRTFVLVHGAFANAAHWGPVARGLTLRGHRAVAVDLPGHGLDARNTGMVGISTADDVAAVVEVVRAAREHGPVVLVGHSRGGLTVTAVANAVPELLDHVVYVSAWCCVNGGPSDYTGFAPSELDAVAPTLLLAHPVEAGELRVDFGTTDPAALDALQSALLADGSRAELLAMLAAMDRRESLAIDEETVRVDPARWGRVPHTYVRLTADRALMPALQDRFVAEADAAVVGNPFTTTSLDTSHLGVQLRPGPLVEVLTHVSTSPCPDTD</sequence>
<evidence type="ECO:0000313" key="2">
    <source>
        <dbReference type="EMBL" id="MFC5064273.1"/>
    </source>
</evidence>
<gene>
    <name evidence="2" type="ORF">ACFPBZ_18765</name>
</gene>
<accession>A0ABV9YR40</accession>
<dbReference type="InterPro" id="IPR052897">
    <property type="entry name" value="Sec-Metab_Biosynth_Hydrolase"/>
</dbReference>
<evidence type="ECO:0000313" key="3">
    <source>
        <dbReference type="Proteomes" id="UP001595947"/>
    </source>
</evidence>
<dbReference type="SUPFAM" id="SSF53474">
    <property type="entry name" value="alpha/beta-Hydrolases"/>
    <property type="match status" value="1"/>
</dbReference>
<name>A0ABV9YR40_9PSEU</name>
<dbReference type="InterPro" id="IPR000073">
    <property type="entry name" value="AB_hydrolase_1"/>
</dbReference>
<dbReference type="PANTHER" id="PTHR37017">
    <property type="entry name" value="AB HYDROLASE-1 DOMAIN-CONTAINING PROTEIN-RELATED"/>
    <property type="match status" value="1"/>
</dbReference>
<proteinExistence type="predicted"/>
<evidence type="ECO:0000259" key="1">
    <source>
        <dbReference type="Pfam" id="PF12697"/>
    </source>
</evidence>
<keyword evidence="3" id="KW-1185">Reference proteome</keyword>
<organism evidence="2 3">
    <name type="scientific">Actinomycetospora atypica</name>
    <dbReference type="NCBI Taxonomy" id="1290095"/>
    <lineage>
        <taxon>Bacteria</taxon>
        <taxon>Bacillati</taxon>
        <taxon>Actinomycetota</taxon>
        <taxon>Actinomycetes</taxon>
        <taxon>Pseudonocardiales</taxon>
        <taxon>Pseudonocardiaceae</taxon>
        <taxon>Actinomycetospora</taxon>
    </lineage>
</organism>
<dbReference type="Gene3D" id="3.40.50.1820">
    <property type="entry name" value="alpha/beta hydrolase"/>
    <property type="match status" value="1"/>
</dbReference>
<dbReference type="InterPro" id="IPR029058">
    <property type="entry name" value="AB_hydrolase_fold"/>
</dbReference>
<keyword evidence="2" id="KW-0378">Hydrolase</keyword>
<dbReference type="Pfam" id="PF12697">
    <property type="entry name" value="Abhydrolase_6"/>
    <property type="match status" value="1"/>
</dbReference>
<reference evidence="3" key="1">
    <citation type="journal article" date="2019" name="Int. J. Syst. Evol. Microbiol.">
        <title>The Global Catalogue of Microorganisms (GCM) 10K type strain sequencing project: providing services to taxonomists for standard genome sequencing and annotation.</title>
        <authorList>
            <consortium name="The Broad Institute Genomics Platform"/>
            <consortium name="The Broad Institute Genome Sequencing Center for Infectious Disease"/>
            <person name="Wu L."/>
            <person name="Ma J."/>
        </authorList>
    </citation>
    <scope>NUCLEOTIDE SEQUENCE [LARGE SCALE GENOMIC DNA]</scope>
    <source>
        <strain evidence="3">CGMCC 4.7093</strain>
    </source>
</reference>
<dbReference type="Proteomes" id="UP001595947">
    <property type="component" value="Unassembled WGS sequence"/>
</dbReference>
<feature type="domain" description="AB hydrolase-1" evidence="1">
    <location>
        <begin position="5"/>
        <end position="255"/>
    </location>
</feature>
<dbReference type="RefSeq" id="WP_378037620.1">
    <property type="nucleotide sequence ID" value="NZ_JBHSIV010000021.1"/>
</dbReference>
<dbReference type="GO" id="GO:0016787">
    <property type="term" value="F:hydrolase activity"/>
    <property type="evidence" value="ECO:0007669"/>
    <property type="project" value="UniProtKB-KW"/>
</dbReference>
<protein>
    <submittedName>
        <fullName evidence="2">Alpha/beta hydrolase</fullName>
    </submittedName>
</protein>
<comment type="caution">
    <text evidence="2">The sequence shown here is derived from an EMBL/GenBank/DDBJ whole genome shotgun (WGS) entry which is preliminary data.</text>
</comment>